<evidence type="ECO:0000313" key="14">
    <source>
        <dbReference type="EMBL" id="JAG12095.1"/>
    </source>
</evidence>
<evidence type="ECO:0000256" key="9">
    <source>
        <dbReference type="RuleBase" id="RU003827"/>
    </source>
</evidence>
<reference evidence="15" key="1">
    <citation type="journal article" date="2014" name="PLoS ONE">
        <title>Transcriptome-Based Identification of ABC Transporters in the Western Tarnished Plant Bug Lygus hesperus.</title>
        <authorList>
            <person name="Hull J.J."/>
            <person name="Chaney K."/>
            <person name="Geib S.M."/>
            <person name="Fabrick J.A."/>
            <person name="Brent C.S."/>
            <person name="Walsh D."/>
            <person name="Lavine L.C."/>
        </authorList>
    </citation>
    <scope>NUCLEOTIDE SEQUENCE</scope>
</reference>
<dbReference type="AlphaFoldDB" id="A0A0A9XVR9"/>
<feature type="transmembrane region" description="Helical" evidence="10">
    <location>
        <begin position="190"/>
        <end position="212"/>
    </location>
</feature>
<evidence type="ECO:0000313" key="17">
    <source>
        <dbReference type="EMBL" id="JAG50339.1"/>
    </source>
</evidence>
<evidence type="ECO:0000256" key="10">
    <source>
        <dbReference type="SAM" id="Phobius"/>
    </source>
</evidence>
<dbReference type="EMBL" id="GBHO01031597">
    <property type="protein sequence ID" value="JAG12007.1"/>
    <property type="molecule type" value="Transcribed_RNA"/>
</dbReference>
<evidence type="ECO:0000256" key="6">
    <source>
        <dbReference type="ARBA" id="ARBA00022989"/>
    </source>
</evidence>
<dbReference type="PANTHER" id="PTHR22811">
    <property type="entry name" value="TRANSMEMBRANE EMP24 DOMAIN-CONTAINING PROTEIN"/>
    <property type="match status" value="1"/>
</dbReference>
<proteinExistence type="inferred from homology"/>
<dbReference type="EMBL" id="GDHC01020635">
    <property type="protein sequence ID" value="JAP97993.1"/>
    <property type="molecule type" value="Transcribed_RNA"/>
</dbReference>
<dbReference type="EMBL" id="GDHC01005514">
    <property type="protein sequence ID" value="JAQ13115.1"/>
    <property type="molecule type" value="Transcribed_RNA"/>
</dbReference>
<evidence type="ECO:0000256" key="4">
    <source>
        <dbReference type="ARBA" id="ARBA00022692"/>
    </source>
</evidence>
<evidence type="ECO:0000313" key="18">
    <source>
        <dbReference type="EMBL" id="JAP97993.1"/>
    </source>
</evidence>
<protein>
    <submittedName>
        <fullName evidence="15">Transmembrane emp24 domain-containing protein 1</fullName>
    </submittedName>
</protein>
<dbReference type="EMBL" id="GBRD01015480">
    <property type="protein sequence ID" value="JAG50346.1"/>
    <property type="molecule type" value="Transcribed_RNA"/>
</dbReference>
<dbReference type="EMBL" id="GBRD01015484">
    <property type="protein sequence ID" value="JAG50342.1"/>
    <property type="molecule type" value="Transcribed_RNA"/>
</dbReference>
<feature type="domain" description="GOLD" evidence="12">
    <location>
        <begin position="46"/>
        <end position="128"/>
    </location>
</feature>
<dbReference type="SUPFAM" id="SSF101576">
    <property type="entry name" value="Supernatant protein factor (SPF), C-terminal domain"/>
    <property type="match status" value="1"/>
</dbReference>
<feature type="chain" id="PRO_5015033893" evidence="11">
    <location>
        <begin position="23"/>
        <end position="225"/>
    </location>
</feature>
<evidence type="ECO:0000313" key="13">
    <source>
        <dbReference type="EMBL" id="JAG12007.1"/>
    </source>
</evidence>
<evidence type="ECO:0000256" key="1">
    <source>
        <dbReference type="ARBA" id="ARBA00004479"/>
    </source>
</evidence>
<reference evidence="18" key="4">
    <citation type="journal article" date="2016" name="Gigascience">
        <title>De novo construction of an expanded transcriptome assembly for the western tarnished plant bug, Lygus hesperus.</title>
        <authorList>
            <person name="Tassone E.E."/>
            <person name="Geib S.M."/>
            <person name="Hall B."/>
            <person name="Fabrick J.A."/>
            <person name="Brent C.S."/>
            <person name="Hull J.J."/>
        </authorList>
    </citation>
    <scope>NUCLEOTIDE SEQUENCE</scope>
</reference>
<dbReference type="GO" id="GO:0016020">
    <property type="term" value="C:membrane"/>
    <property type="evidence" value="ECO:0007669"/>
    <property type="project" value="UniProtKB-SubCell"/>
</dbReference>
<evidence type="ECO:0000256" key="2">
    <source>
        <dbReference type="ARBA" id="ARBA00007104"/>
    </source>
</evidence>
<evidence type="ECO:0000313" key="16">
    <source>
        <dbReference type="EMBL" id="JAG32563.1"/>
    </source>
</evidence>
<dbReference type="EMBL" id="GBRD01015487">
    <property type="protein sequence ID" value="JAG50339.1"/>
    <property type="molecule type" value="Transcribed_RNA"/>
</dbReference>
<keyword evidence="7 10" id="KW-0472">Membrane</keyword>
<keyword evidence="3" id="KW-0217">Developmental protein</keyword>
<dbReference type="Pfam" id="PF01105">
    <property type="entry name" value="EMP24_GP25L"/>
    <property type="match status" value="1"/>
</dbReference>
<evidence type="ECO:0000256" key="8">
    <source>
        <dbReference type="ARBA" id="ARBA00037847"/>
    </source>
</evidence>
<dbReference type="PROSITE" id="PS50866">
    <property type="entry name" value="GOLD"/>
    <property type="match status" value="1"/>
</dbReference>
<dbReference type="InterPro" id="IPR009038">
    <property type="entry name" value="GOLD_dom"/>
</dbReference>
<dbReference type="EMBL" id="GBRD01015486">
    <property type="protein sequence ID" value="JAG50340.1"/>
    <property type="molecule type" value="Transcribed_RNA"/>
</dbReference>
<evidence type="ECO:0000256" key="3">
    <source>
        <dbReference type="ARBA" id="ARBA00022473"/>
    </source>
</evidence>
<dbReference type="InterPro" id="IPR036598">
    <property type="entry name" value="GOLD_dom_sf"/>
</dbReference>
<gene>
    <name evidence="15" type="primary">tmed1_2</name>
    <name evidence="16" type="synonym">tmed1_0</name>
    <name evidence="14" type="synonym">tmed1_1</name>
    <name evidence="13" type="synonym">tmed1_3</name>
    <name evidence="13" type="ORF">CM83_74868</name>
    <name evidence="15" type="ORF">CM83_74869</name>
    <name evidence="16" type="ORF">CM83_74870</name>
    <name evidence="14" type="ORF">CM83_74871</name>
    <name evidence="19" type="ORF">g.74107</name>
    <name evidence="18" type="ORF">g.74108</name>
</gene>
<dbReference type="EMBL" id="GBRD01015482">
    <property type="protein sequence ID" value="JAG50344.1"/>
    <property type="molecule type" value="Transcribed_RNA"/>
</dbReference>
<accession>A0A0A9XVR9</accession>
<sequence>MIPRSISFLVSFMFLGQFVARASTPWYEDLPAVAMDYKIHVDPGKEDCYFQYVNPTATFYVAFQVLRGGDGMAGFAVHHPNGALVLPYQWKASAEYQDQQSTGGYYQVCVDNQFSRFAGKMVNLYMTVIRYDQWDAYAKEIEELDMSVSNFTTSIQTVERNINEILQHQNHFRGMETRHYNLLEDNKTYVLNWSLAQIIAIVTTTYLQVYFVRKLFETKAGRPRA</sequence>
<reference evidence="17" key="3">
    <citation type="submission" date="2014-09" db="EMBL/GenBank/DDBJ databases">
        <authorList>
            <person name="Magalhaes I.L.F."/>
            <person name="Oliveira U."/>
            <person name="Santos F.R."/>
            <person name="Vidigal T.H.D.A."/>
            <person name="Brescovit A.D."/>
            <person name="Santos A.J."/>
        </authorList>
    </citation>
    <scope>NUCLEOTIDE SEQUENCE</scope>
</reference>
<evidence type="ECO:0000256" key="5">
    <source>
        <dbReference type="ARBA" id="ARBA00022729"/>
    </source>
</evidence>
<dbReference type="EMBL" id="GBHO01020128">
    <property type="protein sequence ID" value="JAG23476.1"/>
    <property type="molecule type" value="Transcribed_RNA"/>
</dbReference>
<reference evidence="15" key="2">
    <citation type="submission" date="2014-07" db="EMBL/GenBank/DDBJ databases">
        <authorList>
            <person name="Hull J."/>
        </authorList>
    </citation>
    <scope>NUCLEOTIDE SEQUENCE</scope>
</reference>
<dbReference type="InterPro" id="IPR015720">
    <property type="entry name" value="Emp24-like"/>
</dbReference>
<dbReference type="EMBL" id="GBRD01015483">
    <property type="protein sequence ID" value="JAG50343.1"/>
    <property type="molecule type" value="Transcribed_RNA"/>
</dbReference>
<evidence type="ECO:0000256" key="11">
    <source>
        <dbReference type="SAM" id="SignalP"/>
    </source>
</evidence>
<keyword evidence="4 9" id="KW-0812">Transmembrane</keyword>
<evidence type="ECO:0000313" key="15">
    <source>
        <dbReference type="EMBL" id="JAG23476.1"/>
    </source>
</evidence>
<organism evidence="15">
    <name type="scientific">Lygus hesperus</name>
    <name type="common">Western plant bug</name>
    <dbReference type="NCBI Taxonomy" id="30085"/>
    <lineage>
        <taxon>Eukaryota</taxon>
        <taxon>Metazoa</taxon>
        <taxon>Ecdysozoa</taxon>
        <taxon>Arthropoda</taxon>
        <taxon>Hexapoda</taxon>
        <taxon>Insecta</taxon>
        <taxon>Pterygota</taxon>
        <taxon>Neoptera</taxon>
        <taxon>Paraneoptera</taxon>
        <taxon>Hemiptera</taxon>
        <taxon>Heteroptera</taxon>
        <taxon>Panheteroptera</taxon>
        <taxon>Cimicomorpha</taxon>
        <taxon>Miridae</taxon>
        <taxon>Mirini</taxon>
        <taxon>Lygus</taxon>
    </lineage>
</organism>
<name>A0A0A9XVR9_LYGHE</name>
<keyword evidence="6 10" id="KW-1133">Transmembrane helix</keyword>
<dbReference type="EMBL" id="GBRD01001913">
    <property type="protein sequence ID" value="JAG63908.1"/>
    <property type="molecule type" value="Transcribed_RNA"/>
</dbReference>
<dbReference type="EMBL" id="GBHO01031509">
    <property type="protein sequence ID" value="JAG12095.1"/>
    <property type="molecule type" value="Transcribed_RNA"/>
</dbReference>
<comment type="similarity">
    <text evidence="2 9">Belongs to the EMP24/GP25L family.</text>
</comment>
<evidence type="ECO:0000256" key="7">
    <source>
        <dbReference type="ARBA" id="ARBA00023136"/>
    </source>
</evidence>
<keyword evidence="5 11" id="KW-0732">Signal</keyword>
<feature type="signal peptide" evidence="11">
    <location>
        <begin position="1"/>
        <end position="22"/>
    </location>
</feature>
<dbReference type="EMBL" id="GBHO01011041">
    <property type="protein sequence ID" value="JAG32563.1"/>
    <property type="molecule type" value="Transcribed_RNA"/>
</dbReference>
<evidence type="ECO:0000313" key="19">
    <source>
        <dbReference type="EMBL" id="JAQ13115.1"/>
    </source>
</evidence>
<evidence type="ECO:0000259" key="12">
    <source>
        <dbReference type="PROSITE" id="PS50866"/>
    </source>
</evidence>
<dbReference type="GO" id="GO:0012505">
    <property type="term" value="C:endomembrane system"/>
    <property type="evidence" value="ECO:0007669"/>
    <property type="project" value="UniProtKB-SubCell"/>
</dbReference>
<dbReference type="SMART" id="SM01190">
    <property type="entry name" value="EMP24_GP25L"/>
    <property type="match status" value="1"/>
</dbReference>
<comment type="subcellular location">
    <subcellularLocation>
        <location evidence="8">Endomembrane system</location>
        <topology evidence="8">Single-pass membrane protein</topology>
    </subcellularLocation>
    <subcellularLocation>
        <location evidence="1 9">Membrane</location>
        <topology evidence="1 9">Single-pass type I membrane protein</topology>
    </subcellularLocation>
</comment>
<dbReference type="EMBL" id="GBRD01015481">
    <property type="protein sequence ID" value="JAG50345.1"/>
    <property type="molecule type" value="Transcribed_RNA"/>
</dbReference>